<feature type="transmembrane region" description="Helical" evidence="8">
    <location>
        <begin position="38"/>
        <end position="60"/>
    </location>
</feature>
<gene>
    <name evidence="9" type="ORF">Xbud_00374</name>
</gene>
<feature type="transmembrane region" description="Helical" evidence="8">
    <location>
        <begin position="110"/>
        <end position="136"/>
    </location>
</feature>
<reference evidence="9 10" key="1">
    <citation type="journal article" date="2017" name="Nat. Microbiol.">
        <title>Natural product diversity associated with the nematode symbionts Photorhabdus and Xenorhabdus.</title>
        <authorList>
            <person name="Tobias N.J."/>
            <person name="Wolff H."/>
            <person name="Djahanschiri B."/>
            <person name="Grundmann F."/>
            <person name="Kronenwerth M."/>
            <person name="Shi Y.M."/>
            <person name="Simonyi S."/>
            <person name="Grun P."/>
            <person name="Shapiro-Ilan D."/>
            <person name="Pidot S.J."/>
            <person name="Stinear T.P."/>
            <person name="Ebersberger I."/>
            <person name="Bode H.B."/>
        </authorList>
    </citation>
    <scope>NUCLEOTIDE SEQUENCE [LARGE SCALE GENOMIC DNA]</scope>
    <source>
        <strain evidence="9 10">DSM 16342</strain>
    </source>
</reference>
<dbReference type="GO" id="GO:1903785">
    <property type="term" value="P:L-valine transmembrane transport"/>
    <property type="evidence" value="ECO:0007669"/>
    <property type="project" value="TreeGrafter"/>
</dbReference>
<dbReference type="PANTHER" id="PTHR34979:SF1">
    <property type="entry name" value="INNER MEMBRANE PROTEIN YGAZ"/>
    <property type="match status" value="1"/>
</dbReference>
<evidence type="ECO:0000313" key="9">
    <source>
        <dbReference type="EMBL" id="PHM29825.1"/>
    </source>
</evidence>
<dbReference type="Proteomes" id="UP000225833">
    <property type="component" value="Unassembled WGS sequence"/>
</dbReference>
<dbReference type="PANTHER" id="PTHR34979">
    <property type="entry name" value="INNER MEMBRANE PROTEIN YGAZ"/>
    <property type="match status" value="1"/>
</dbReference>
<dbReference type="Pfam" id="PF03591">
    <property type="entry name" value="AzlC"/>
    <property type="match status" value="1"/>
</dbReference>
<keyword evidence="6 8" id="KW-1133">Transmembrane helix</keyword>
<evidence type="ECO:0000256" key="6">
    <source>
        <dbReference type="ARBA" id="ARBA00022989"/>
    </source>
</evidence>
<dbReference type="AlphaFoldDB" id="A0A2D0J5N7"/>
<evidence type="ECO:0000256" key="2">
    <source>
        <dbReference type="ARBA" id="ARBA00010735"/>
    </source>
</evidence>
<dbReference type="InterPro" id="IPR011606">
    <property type="entry name" value="Brnchd-chn_aa_trnsp_permease"/>
</dbReference>
<evidence type="ECO:0000256" key="5">
    <source>
        <dbReference type="ARBA" id="ARBA00022692"/>
    </source>
</evidence>
<keyword evidence="5 8" id="KW-0812">Transmembrane</keyword>
<organism evidence="9 10">
    <name type="scientific">Xenorhabdus budapestensis</name>
    <dbReference type="NCBI Taxonomy" id="290110"/>
    <lineage>
        <taxon>Bacteria</taxon>
        <taxon>Pseudomonadati</taxon>
        <taxon>Pseudomonadota</taxon>
        <taxon>Gammaproteobacteria</taxon>
        <taxon>Enterobacterales</taxon>
        <taxon>Morganellaceae</taxon>
        <taxon>Xenorhabdus</taxon>
    </lineage>
</organism>
<dbReference type="EMBL" id="NIBS01000001">
    <property type="protein sequence ID" value="PHM29825.1"/>
    <property type="molecule type" value="Genomic_DNA"/>
</dbReference>
<name>A0A2D0J5N7_XENBU</name>
<keyword evidence="7 8" id="KW-0472">Membrane</keyword>
<comment type="caution">
    <text evidence="9">The sequence shown here is derived from an EMBL/GenBank/DDBJ whole genome shotgun (WGS) entry which is preliminary data.</text>
</comment>
<sequence length="190" mass="20696">MSIPDTPVSNNLTSDTAINDSAIPSKCFSFIGDIFENIPIVIGYISISFTFALSAVELRFTPLEAISGKKTAIWDFGLTDEFFATATTKLIKDQPSWSENWMSAIAIYSWLSWVLGTVACALIGVILFSIPVAILAGAGTPDVMQEHNKFFSTLTGCLIICACFYKTRSIIITTLFGAAIFGLTFKVFMN</sequence>
<protein>
    <submittedName>
        <fullName evidence="9">Branched-chain amino acid transporter AzlC</fullName>
    </submittedName>
</protein>
<evidence type="ECO:0000313" key="10">
    <source>
        <dbReference type="Proteomes" id="UP000225833"/>
    </source>
</evidence>
<comment type="subcellular location">
    <subcellularLocation>
        <location evidence="1">Cell membrane</location>
        <topology evidence="1">Multi-pass membrane protein</topology>
    </subcellularLocation>
</comment>
<feature type="transmembrane region" description="Helical" evidence="8">
    <location>
        <begin position="148"/>
        <end position="165"/>
    </location>
</feature>
<evidence type="ECO:0000256" key="4">
    <source>
        <dbReference type="ARBA" id="ARBA00022475"/>
    </source>
</evidence>
<evidence type="ECO:0000256" key="8">
    <source>
        <dbReference type="SAM" id="Phobius"/>
    </source>
</evidence>
<proteinExistence type="inferred from homology"/>
<dbReference type="GO" id="GO:0005886">
    <property type="term" value="C:plasma membrane"/>
    <property type="evidence" value="ECO:0007669"/>
    <property type="project" value="UniProtKB-SubCell"/>
</dbReference>
<dbReference type="OrthoDB" id="6711132at2"/>
<keyword evidence="3" id="KW-0813">Transport</keyword>
<comment type="similarity">
    <text evidence="2">Belongs to the AzlC family.</text>
</comment>
<evidence type="ECO:0000256" key="7">
    <source>
        <dbReference type="ARBA" id="ARBA00023136"/>
    </source>
</evidence>
<evidence type="ECO:0000256" key="1">
    <source>
        <dbReference type="ARBA" id="ARBA00004651"/>
    </source>
</evidence>
<evidence type="ECO:0000256" key="3">
    <source>
        <dbReference type="ARBA" id="ARBA00022448"/>
    </source>
</evidence>
<keyword evidence="4" id="KW-1003">Cell membrane</keyword>
<accession>A0A2D0J5N7</accession>